<keyword evidence="6" id="KW-0175">Coiled coil</keyword>
<reference evidence="10" key="1">
    <citation type="submission" date="2017-02" db="EMBL/GenBank/DDBJ databases">
        <authorList>
            <person name="Rodrigo-Torres L."/>
            <person name="Arahal R.D."/>
            <person name="Lucena T."/>
        </authorList>
    </citation>
    <scope>NUCLEOTIDE SEQUENCE [LARGE SCALE GENOMIC DNA]</scope>
    <source>
        <strain evidence="10">CECT 7878</strain>
    </source>
</reference>
<dbReference type="STRING" id="1123498.VR7878_02688"/>
<feature type="domain" description="Fe/B12 periplasmic-binding" evidence="8">
    <location>
        <begin position="43"/>
        <end position="302"/>
    </location>
</feature>
<evidence type="ECO:0000256" key="3">
    <source>
        <dbReference type="ARBA" id="ARBA00022448"/>
    </source>
</evidence>
<feature type="signal peptide" evidence="7">
    <location>
        <begin position="1"/>
        <end position="25"/>
    </location>
</feature>
<evidence type="ECO:0000313" key="9">
    <source>
        <dbReference type="EMBL" id="SJN58168.1"/>
    </source>
</evidence>
<feature type="chain" id="PRO_5013226953" evidence="7">
    <location>
        <begin position="26"/>
        <end position="302"/>
    </location>
</feature>
<dbReference type="InterPro" id="IPR051313">
    <property type="entry name" value="Bact_iron-sidero_bind"/>
</dbReference>
<dbReference type="Gene3D" id="3.40.50.1980">
    <property type="entry name" value="Nitrogenase molybdenum iron protein domain"/>
    <property type="match status" value="2"/>
</dbReference>
<dbReference type="InterPro" id="IPR002491">
    <property type="entry name" value="ABC_transptr_periplasmic_BD"/>
</dbReference>
<name>A0A1R4LNX0_VIBR1</name>
<protein>
    <submittedName>
        <fullName evidence="9">Fe(3+)-citrate-binding protein YfmC</fullName>
    </submittedName>
</protein>
<dbReference type="CDD" id="cd01146">
    <property type="entry name" value="FhuD"/>
    <property type="match status" value="1"/>
</dbReference>
<evidence type="ECO:0000259" key="8">
    <source>
        <dbReference type="PROSITE" id="PS50983"/>
    </source>
</evidence>
<dbReference type="PANTHER" id="PTHR30532:SF29">
    <property type="entry name" value="FE(3+) DICITRATE-BINDING PERIPLASMIC PROTEIN"/>
    <property type="match status" value="1"/>
</dbReference>
<sequence>MLKCFMRRIALLLILSCGFATSALAVTVQDQRGTFSIDYIPKRIVVLEFSFADALAAVHVSPVGIADDKDADRILPAVRAQFSDWVSVGTRSQPSLEMIAELKPDLIIADVDRHAAVYDALNKIAPTLMLRSRRETYADNLAAAAIIGEVVGKAQAMQQRLDLHQQRMAQYRQQLHALQGKTLLFGVARENGFYAHANDAYAGGVAQALGFTSPPALYDDRASHQIGLEQLLAMNPDYLIIGDYTPNSIINRWKKQPLWQMLGAVRAHHVLSVSGNLWSRCRGILAAEYMAKDLLQLVPLSS</sequence>
<dbReference type="AlphaFoldDB" id="A0A1R4LNX0"/>
<gene>
    <name evidence="9" type="primary">yfmC</name>
    <name evidence="9" type="ORF">VR7878_02688</name>
</gene>
<dbReference type="Proteomes" id="UP000188276">
    <property type="component" value="Unassembled WGS sequence"/>
</dbReference>
<comment type="subcellular location">
    <subcellularLocation>
        <location evidence="1">Cell envelope</location>
    </subcellularLocation>
</comment>
<accession>A0A1R4LNX0</accession>
<evidence type="ECO:0000256" key="6">
    <source>
        <dbReference type="SAM" id="Coils"/>
    </source>
</evidence>
<dbReference type="SUPFAM" id="SSF53807">
    <property type="entry name" value="Helical backbone' metal receptor"/>
    <property type="match status" value="1"/>
</dbReference>
<dbReference type="PROSITE" id="PS50983">
    <property type="entry name" value="FE_B12_PBP"/>
    <property type="match status" value="1"/>
</dbReference>
<keyword evidence="5 7" id="KW-0732">Signal</keyword>
<dbReference type="GO" id="GO:0030288">
    <property type="term" value="C:outer membrane-bounded periplasmic space"/>
    <property type="evidence" value="ECO:0007669"/>
    <property type="project" value="TreeGrafter"/>
</dbReference>
<keyword evidence="4" id="KW-0408">Iron</keyword>
<evidence type="ECO:0000256" key="1">
    <source>
        <dbReference type="ARBA" id="ARBA00004196"/>
    </source>
</evidence>
<organism evidence="9 10">
    <name type="scientific">Vibrio ruber (strain DSM 16370 / JCM 11486 / BCRC 17186 / CECT 7878 / LMG 23124 / VR1)</name>
    <dbReference type="NCBI Taxonomy" id="1123498"/>
    <lineage>
        <taxon>Bacteria</taxon>
        <taxon>Pseudomonadati</taxon>
        <taxon>Pseudomonadota</taxon>
        <taxon>Gammaproteobacteria</taxon>
        <taxon>Vibrionales</taxon>
        <taxon>Vibrionaceae</taxon>
        <taxon>Vibrio</taxon>
    </lineage>
</organism>
<dbReference type="EMBL" id="FULE01000036">
    <property type="protein sequence ID" value="SJN58168.1"/>
    <property type="molecule type" value="Genomic_DNA"/>
</dbReference>
<feature type="coiled-coil region" evidence="6">
    <location>
        <begin position="154"/>
        <end position="181"/>
    </location>
</feature>
<evidence type="ECO:0000256" key="7">
    <source>
        <dbReference type="SAM" id="SignalP"/>
    </source>
</evidence>
<comment type="similarity">
    <text evidence="2">Belongs to the bacterial solute-binding protein 8 family.</text>
</comment>
<keyword evidence="4" id="KW-0410">Iron transport</keyword>
<keyword evidence="10" id="KW-1185">Reference proteome</keyword>
<dbReference type="Pfam" id="PF01497">
    <property type="entry name" value="Peripla_BP_2"/>
    <property type="match status" value="1"/>
</dbReference>
<dbReference type="PANTHER" id="PTHR30532">
    <property type="entry name" value="IRON III DICITRATE-BINDING PERIPLASMIC PROTEIN"/>
    <property type="match status" value="1"/>
</dbReference>
<evidence type="ECO:0000313" key="10">
    <source>
        <dbReference type="Proteomes" id="UP000188276"/>
    </source>
</evidence>
<evidence type="ECO:0000256" key="5">
    <source>
        <dbReference type="ARBA" id="ARBA00022729"/>
    </source>
</evidence>
<keyword evidence="4" id="KW-0406">Ion transport</keyword>
<evidence type="ECO:0000256" key="4">
    <source>
        <dbReference type="ARBA" id="ARBA00022496"/>
    </source>
</evidence>
<dbReference type="GO" id="GO:1901678">
    <property type="term" value="P:iron coordination entity transport"/>
    <property type="evidence" value="ECO:0007669"/>
    <property type="project" value="UniProtKB-ARBA"/>
</dbReference>
<proteinExistence type="inferred from homology"/>
<dbReference type="NCBIfam" id="NF008501">
    <property type="entry name" value="PRK11411.1"/>
    <property type="match status" value="1"/>
</dbReference>
<keyword evidence="3" id="KW-0813">Transport</keyword>
<evidence type="ECO:0000256" key="2">
    <source>
        <dbReference type="ARBA" id="ARBA00008814"/>
    </source>
</evidence>